<dbReference type="Pfam" id="PF00373">
    <property type="entry name" value="FERM_M"/>
    <property type="match status" value="1"/>
</dbReference>
<sequence>MFRFGSKKANRQEYRCSVRFLDDDEAPIDCDFQHMCLGQYVLDFVCSSIGLLEKDLFGLRYVDSHNQRRWLDLSKPVLKQVKGIKNVVFCFRVKYYPPNPLNLKEEACRYQVYLQLKRDLTHGRLNCTQSEAAFMVAYVKQAELGDWDTLAIGGTTSEDGLDDPVNDGNPADSVDNPRQRAHTFSTSRLLPKNSHSEIESRIERIHETLKGISATEAQDLFLKRAATLESYGIDPHPVKDEHKNQLYIGVNHLGVLTFRAGKRDQHIKFDDLVKFNYEGKMFILHVMTSGSNKKQVIGFRCPSQAACHHLFACANDIRCYFTSIPPLASKRNTLSRAMSILKKRETSLASLYPGHPSATTAQTRLPQISVDDDQVNQALDDFNRNRSCHPASLLEHAHYKDDESEIIRSGTSDVGSLLVNPDDEEGAGALGSNKPPILTPTLDGTPTHQRHQSDAGSGTGPIGPGQHFDHNGDVLGKHHVVGYQDSGNIYEPTETPLSEHPGYTLMECHDALGGKGGLPEGHPLLRHAQLVAFASLVMLLIITLSAIAVMESDSALFEEVKSWPPFVVLRREYYYPVKSFFSGRLRHPQI</sequence>
<dbReference type="PROSITE" id="PS50057">
    <property type="entry name" value="FERM_3"/>
    <property type="match status" value="1"/>
</dbReference>
<dbReference type="SUPFAM" id="SSF47031">
    <property type="entry name" value="Second domain of FERM"/>
    <property type="match status" value="1"/>
</dbReference>
<dbReference type="GO" id="GO:0005856">
    <property type="term" value="C:cytoskeleton"/>
    <property type="evidence" value="ECO:0007669"/>
    <property type="project" value="TreeGrafter"/>
</dbReference>
<dbReference type="GO" id="GO:0031032">
    <property type="term" value="P:actomyosin structure organization"/>
    <property type="evidence" value="ECO:0007669"/>
    <property type="project" value="TreeGrafter"/>
</dbReference>
<dbReference type="EnsemblMetazoa" id="XM_022816459">
    <property type="protein sequence ID" value="XP_022672194"/>
    <property type="gene ID" value="LOC111254959"/>
</dbReference>
<dbReference type="EnsemblMetazoa" id="XM_022816460">
    <property type="protein sequence ID" value="XP_022672195"/>
    <property type="gene ID" value="LOC111254959"/>
</dbReference>
<dbReference type="InterPro" id="IPR019748">
    <property type="entry name" value="FERM_central"/>
</dbReference>
<dbReference type="InterPro" id="IPR019749">
    <property type="entry name" value="Band_41_domain"/>
</dbReference>
<dbReference type="PRINTS" id="PR00935">
    <property type="entry name" value="BAND41"/>
</dbReference>
<dbReference type="InterPro" id="IPR011993">
    <property type="entry name" value="PH-like_dom_sf"/>
</dbReference>
<evidence type="ECO:0000256" key="1">
    <source>
        <dbReference type="ARBA" id="ARBA00004282"/>
    </source>
</evidence>
<dbReference type="RefSeq" id="XP_022672195.1">
    <property type="nucleotide sequence ID" value="XM_022816460.1"/>
</dbReference>
<feature type="region of interest" description="Disordered" evidence="3">
    <location>
        <begin position="157"/>
        <end position="182"/>
    </location>
</feature>
<dbReference type="GeneID" id="111254959"/>
<dbReference type="EnsemblMetazoa" id="XM_022816461">
    <property type="protein sequence ID" value="XP_022672196"/>
    <property type="gene ID" value="LOC111254959"/>
</dbReference>
<feature type="transmembrane region" description="Helical" evidence="4">
    <location>
        <begin position="530"/>
        <end position="550"/>
    </location>
</feature>
<dbReference type="SMART" id="SM01196">
    <property type="entry name" value="FERM_C"/>
    <property type="match status" value="1"/>
</dbReference>
<dbReference type="RefSeq" id="XP_022672193.1">
    <property type="nucleotide sequence ID" value="XM_022816458.1"/>
</dbReference>
<dbReference type="EnsemblMetazoa" id="XM_022816457">
    <property type="protein sequence ID" value="XP_022672192"/>
    <property type="gene ID" value="LOC111254959"/>
</dbReference>
<proteinExistence type="predicted"/>
<organism evidence="6 7">
    <name type="scientific">Varroa destructor</name>
    <name type="common">Honeybee mite</name>
    <dbReference type="NCBI Taxonomy" id="109461"/>
    <lineage>
        <taxon>Eukaryota</taxon>
        <taxon>Metazoa</taxon>
        <taxon>Ecdysozoa</taxon>
        <taxon>Arthropoda</taxon>
        <taxon>Chelicerata</taxon>
        <taxon>Arachnida</taxon>
        <taxon>Acari</taxon>
        <taxon>Parasitiformes</taxon>
        <taxon>Mesostigmata</taxon>
        <taxon>Gamasina</taxon>
        <taxon>Dermanyssoidea</taxon>
        <taxon>Varroidae</taxon>
        <taxon>Varroa</taxon>
    </lineage>
</organism>
<dbReference type="RefSeq" id="XP_022672197.1">
    <property type="nucleotide sequence ID" value="XM_022816462.1"/>
</dbReference>
<dbReference type="InterPro" id="IPR014352">
    <property type="entry name" value="FERM/acyl-CoA-bd_prot_sf"/>
</dbReference>
<dbReference type="RefSeq" id="XP_022672192.1">
    <property type="nucleotide sequence ID" value="XM_022816457.1"/>
</dbReference>
<dbReference type="RefSeq" id="XP_022672194.1">
    <property type="nucleotide sequence ID" value="XM_022816459.1"/>
</dbReference>
<dbReference type="InterPro" id="IPR035963">
    <property type="entry name" value="FERM_2"/>
</dbReference>
<keyword evidence="7" id="KW-1185">Reference proteome</keyword>
<dbReference type="Pfam" id="PF09379">
    <property type="entry name" value="FERM_N"/>
    <property type="match status" value="1"/>
</dbReference>
<reference evidence="6" key="1">
    <citation type="submission" date="2021-01" db="UniProtKB">
        <authorList>
            <consortium name="EnsemblMetazoa"/>
        </authorList>
    </citation>
    <scope>IDENTIFICATION</scope>
</reference>
<dbReference type="Gene3D" id="2.30.29.30">
    <property type="entry name" value="Pleckstrin-homology domain (PH domain)/Phosphotyrosine-binding domain (PTB)"/>
    <property type="match status" value="1"/>
</dbReference>
<evidence type="ECO:0000259" key="5">
    <source>
        <dbReference type="PROSITE" id="PS50057"/>
    </source>
</evidence>
<dbReference type="GO" id="GO:0009887">
    <property type="term" value="P:animal organ morphogenesis"/>
    <property type="evidence" value="ECO:0007669"/>
    <property type="project" value="UniProtKB-ARBA"/>
</dbReference>
<protein>
    <recommendedName>
        <fullName evidence="5">FERM domain-containing protein</fullName>
    </recommendedName>
</protein>
<evidence type="ECO:0000256" key="3">
    <source>
        <dbReference type="SAM" id="MobiDB-lite"/>
    </source>
</evidence>
<dbReference type="PANTHER" id="PTHR23280">
    <property type="entry name" value="4.1 G PROTEIN"/>
    <property type="match status" value="1"/>
</dbReference>
<dbReference type="Pfam" id="PF09380">
    <property type="entry name" value="FERM_C"/>
    <property type="match status" value="1"/>
</dbReference>
<accession>A0A7M7KXA0</accession>
<feature type="region of interest" description="Disordered" evidence="3">
    <location>
        <begin position="420"/>
        <end position="466"/>
    </location>
</feature>
<dbReference type="EnsemblMetazoa" id="XM_022816462">
    <property type="protein sequence ID" value="XP_022672197"/>
    <property type="gene ID" value="LOC111254959"/>
</dbReference>
<dbReference type="InterPro" id="IPR018979">
    <property type="entry name" value="FERM_N"/>
</dbReference>
<dbReference type="GO" id="GO:0070161">
    <property type="term" value="C:anchoring junction"/>
    <property type="evidence" value="ECO:0007669"/>
    <property type="project" value="UniProtKB-SubCell"/>
</dbReference>
<dbReference type="CTD" id="84978"/>
<dbReference type="RefSeq" id="XP_022672196.1">
    <property type="nucleotide sequence ID" value="XM_022816461.1"/>
</dbReference>
<keyword evidence="4" id="KW-0472">Membrane</keyword>
<dbReference type="Proteomes" id="UP000594260">
    <property type="component" value="Unplaced"/>
</dbReference>
<keyword evidence="2" id="KW-0965">Cell junction</keyword>
<dbReference type="EnsemblMetazoa" id="XM_022816458">
    <property type="protein sequence ID" value="XP_022672193"/>
    <property type="gene ID" value="LOC111254959"/>
</dbReference>
<dbReference type="CDD" id="cd17102">
    <property type="entry name" value="FERM_F1_FRMD3"/>
    <property type="match status" value="1"/>
</dbReference>
<evidence type="ECO:0000256" key="2">
    <source>
        <dbReference type="ARBA" id="ARBA00022949"/>
    </source>
</evidence>
<evidence type="ECO:0000313" key="7">
    <source>
        <dbReference type="Proteomes" id="UP000594260"/>
    </source>
</evidence>
<dbReference type="InterPro" id="IPR018980">
    <property type="entry name" value="FERM_PH-like_C"/>
</dbReference>
<keyword evidence="4" id="KW-0812">Transmembrane</keyword>
<dbReference type="PANTHER" id="PTHR23280:SF32">
    <property type="entry name" value="FI22325P1"/>
    <property type="match status" value="1"/>
</dbReference>
<feature type="domain" description="FERM" evidence="5">
    <location>
        <begin position="14"/>
        <end position="325"/>
    </location>
</feature>
<dbReference type="Gene3D" id="3.10.20.90">
    <property type="entry name" value="Phosphatidylinositol 3-kinase Catalytic Subunit, Chain A, domain 1"/>
    <property type="match status" value="1"/>
</dbReference>
<dbReference type="InterPro" id="IPR000299">
    <property type="entry name" value="FERM_domain"/>
</dbReference>
<comment type="subcellular location">
    <subcellularLocation>
        <location evidence="1">Cell junction</location>
    </subcellularLocation>
</comment>
<dbReference type="InterPro" id="IPR029071">
    <property type="entry name" value="Ubiquitin-like_domsf"/>
</dbReference>
<dbReference type="FunCoup" id="A0A7M7KXA0">
    <property type="interactions" value="12"/>
</dbReference>
<keyword evidence="4" id="KW-1133">Transmembrane helix</keyword>
<dbReference type="OrthoDB" id="6266673at2759"/>
<dbReference type="GO" id="GO:0048731">
    <property type="term" value="P:system development"/>
    <property type="evidence" value="ECO:0007669"/>
    <property type="project" value="UniProtKB-ARBA"/>
</dbReference>
<dbReference type="CDD" id="cd14473">
    <property type="entry name" value="FERM_B-lobe"/>
    <property type="match status" value="1"/>
</dbReference>
<dbReference type="SMART" id="SM00295">
    <property type="entry name" value="B41"/>
    <property type="match status" value="1"/>
</dbReference>
<evidence type="ECO:0000256" key="4">
    <source>
        <dbReference type="SAM" id="Phobius"/>
    </source>
</evidence>
<dbReference type="SUPFAM" id="SSF54236">
    <property type="entry name" value="Ubiquitin-like"/>
    <property type="match status" value="1"/>
</dbReference>
<dbReference type="SUPFAM" id="SSF50729">
    <property type="entry name" value="PH domain-like"/>
    <property type="match status" value="1"/>
</dbReference>
<dbReference type="GO" id="GO:0071944">
    <property type="term" value="C:cell periphery"/>
    <property type="evidence" value="ECO:0007669"/>
    <property type="project" value="UniProtKB-ARBA"/>
</dbReference>
<dbReference type="InParanoid" id="A0A7M7KXA0"/>
<dbReference type="AlphaFoldDB" id="A0A7M7KXA0"/>
<dbReference type="Gene3D" id="1.20.80.10">
    <property type="match status" value="1"/>
</dbReference>
<dbReference type="KEGG" id="vde:111254959"/>
<evidence type="ECO:0000313" key="6">
    <source>
        <dbReference type="EnsemblMetazoa" id="XP_022672195"/>
    </source>
</evidence>
<name>A0A7M7KXA0_VARDE</name>